<dbReference type="Gene3D" id="3.40.630.30">
    <property type="match status" value="1"/>
</dbReference>
<evidence type="ECO:0000256" key="3">
    <source>
        <dbReference type="SAM" id="MobiDB-lite"/>
    </source>
</evidence>
<dbReference type="InParanoid" id="A0A2K1QHY4"/>
<evidence type="ECO:0000256" key="2">
    <source>
        <dbReference type="ARBA" id="ARBA00023315"/>
    </source>
</evidence>
<dbReference type="Pfam" id="PF00583">
    <property type="entry name" value="Acetyltransf_1"/>
    <property type="match status" value="1"/>
</dbReference>
<evidence type="ECO:0000313" key="5">
    <source>
        <dbReference type="EMBL" id="PNS14775.1"/>
    </source>
</evidence>
<dbReference type="PANTHER" id="PTHR42919:SF8">
    <property type="entry name" value="N-ALPHA-ACETYLTRANSFERASE 50"/>
    <property type="match status" value="1"/>
</dbReference>
<dbReference type="EMBL" id="NKHZ01000081">
    <property type="protein sequence ID" value="PNS14775.1"/>
    <property type="molecule type" value="Genomic_DNA"/>
</dbReference>
<evidence type="ECO:0000256" key="1">
    <source>
        <dbReference type="ARBA" id="ARBA00022679"/>
    </source>
</evidence>
<keyword evidence="6" id="KW-1185">Reference proteome</keyword>
<protein>
    <recommendedName>
        <fullName evidence="4">N-acetyltransferase domain-containing protein</fullName>
    </recommendedName>
</protein>
<reference evidence="5 6" key="1">
    <citation type="submission" date="2017-06" db="EMBL/GenBank/DDBJ databases">
        <title>Draft genome sequence of a variant of Elsinoe murrayae.</title>
        <authorList>
            <person name="Cheng Q."/>
        </authorList>
    </citation>
    <scope>NUCLEOTIDE SEQUENCE [LARGE SCALE GENOMIC DNA]</scope>
    <source>
        <strain evidence="5 6">CQ-2017a</strain>
    </source>
</reference>
<dbReference type="PANTHER" id="PTHR42919">
    <property type="entry name" value="N-ALPHA-ACETYLTRANSFERASE"/>
    <property type="match status" value="1"/>
</dbReference>
<dbReference type="OrthoDB" id="47374at2759"/>
<keyword evidence="2" id="KW-0012">Acyltransferase</keyword>
<proteinExistence type="predicted"/>
<gene>
    <name evidence="5" type="ORF">CAC42_2004</name>
</gene>
<sequence length="275" mass="30368">MQSSISAWLKKAVIPKESLDRSPSTANAESQRPFLPTPPPEPHTVDENTQSRKPSDLLRSSSRYTLQISRSTDLHPNISLSPITSDHLSSFKRITSLLLPIPYPKSFYSEIISDPVSASISLVALWHDQPGHSSLSPKAGKVIGGIRCRILSPSSQGVERGIASSFPSYGLGQARRTAQRQHGESILYISTLALLSPYRGLGVANALLEAVERVAVEEYGVSAVGAHVWVENEDGLKWYRKRGFRDVGREEEYYRRLKPMGAVVMRREIDGGKYG</sequence>
<evidence type="ECO:0000259" key="4">
    <source>
        <dbReference type="PROSITE" id="PS51186"/>
    </source>
</evidence>
<dbReference type="InterPro" id="IPR016181">
    <property type="entry name" value="Acyl_CoA_acyltransferase"/>
</dbReference>
<feature type="compositionally biased region" description="Basic and acidic residues" evidence="3">
    <location>
        <begin position="43"/>
        <end position="56"/>
    </location>
</feature>
<keyword evidence="1" id="KW-0808">Transferase</keyword>
<dbReference type="InterPro" id="IPR051556">
    <property type="entry name" value="N-term/lysine_N-AcTrnsfr"/>
</dbReference>
<dbReference type="GO" id="GO:0031415">
    <property type="term" value="C:NatA complex"/>
    <property type="evidence" value="ECO:0007669"/>
    <property type="project" value="TreeGrafter"/>
</dbReference>
<dbReference type="Proteomes" id="UP000243797">
    <property type="component" value="Unassembled WGS sequence"/>
</dbReference>
<dbReference type="InterPro" id="IPR000182">
    <property type="entry name" value="GNAT_dom"/>
</dbReference>
<accession>A0A2K1QHY4</accession>
<feature type="region of interest" description="Disordered" evidence="3">
    <location>
        <begin position="17"/>
        <end position="62"/>
    </location>
</feature>
<dbReference type="CDD" id="cd04301">
    <property type="entry name" value="NAT_SF"/>
    <property type="match status" value="1"/>
</dbReference>
<dbReference type="AlphaFoldDB" id="A0A2K1QHY4"/>
<dbReference type="SUPFAM" id="SSF55729">
    <property type="entry name" value="Acyl-CoA N-acyltransferases (Nat)"/>
    <property type="match status" value="1"/>
</dbReference>
<dbReference type="GO" id="GO:0016747">
    <property type="term" value="F:acyltransferase activity, transferring groups other than amino-acyl groups"/>
    <property type="evidence" value="ECO:0007669"/>
    <property type="project" value="InterPro"/>
</dbReference>
<comment type="caution">
    <text evidence="5">The sequence shown here is derived from an EMBL/GenBank/DDBJ whole genome shotgun (WGS) entry which is preliminary data.</text>
</comment>
<name>A0A2K1QHY4_9PEZI</name>
<dbReference type="STRING" id="2082308.A0A2K1QHY4"/>
<organism evidence="5 6">
    <name type="scientific">Sphaceloma murrayae</name>
    <dbReference type="NCBI Taxonomy" id="2082308"/>
    <lineage>
        <taxon>Eukaryota</taxon>
        <taxon>Fungi</taxon>
        <taxon>Dikarya</taxon>
        <taxon>Ascomycota</taxon>
        <taxon>Pezizomycotina</taxon>
        <taxon>Dothideomycetes</taxon>
        <taxon>Dothideomycetidae</taxon>
        <taxon>Myriangiales</taxon>
        <taxon>Elsinoaceae</taxon>
        <taxon>Sphaceloma</taxon>
    </lineage>
</organism>
<evidence type="ECO:0000313" key="6">
    <source>
        <dbReference type="Proteomes" id="UP000243797"/>
    </source>
</evidence>
<feature type="domain" description="N-acetyltransferase" evidence="4">
    <location>
        <begin position="78"/>
        <end position="270"/>
    </location>
</feature>
<dbReference type="PROSITE" id="PS51186">
    <property type="entry name" value="GNAT"/>
    <property type="match status" value="1"/>
</dbReference>
<dbReference type="GO" id="GO:0007064">
    <property type="term" value="P:mitotic sister chromatid cohesion"/>
    <property type="evidence" value="ECO:0007669"/>
    <property type="project" value="TreeGrafter"/>
</dbReference>
<feature type="compositionally biased region" description="Polar residues" evidence="3">
    <location>
        <begin position="21"/>
        <end position="30"/>
    </location>
</feature>